<feature type="region of interest" description="Disordered" evidence="1">
    <location>
        <begin position="218"/>
        <end position="273"/>
    </location>
</feature>
<sequence length="291" mass="31971">MSSLPPTTHSLPAPQRLRLMRSTRKLTALLGTTPLLVDAEEPPRTVESPLEPINSHDFRASIASVLSFADGEPPASYNPAALVPITSPDFPQRPTFLLRINTAPIRSGRRRSESQSSWRGRPTSEPLPSPTSVTFGDDGGVDGLLSARRKKMARVARTLGENIPPELVFPPNQCSPRISADSDTGSEATDEEVKSRFSAEEIRFARIALEPLEESIPLHTAPIGPAPSKVISPRQSASDRAWLPQGIRRSMSQRRRSGSHSTPVVMRKETGWTGEWNHNENTVVKTLRELK</sequence>
<proteinExistence type="predicted"/>
<organism evidence="2 3">
    <name type="scientific">Favolaschia claudopus</name>
    <dbReference type="NCBI Taxonomy" id="2862362"/>
    <lineage>
        <taxon>Eukaryota</taxon>
        <taxon>Fungi</taxon>
        <taxon>Dikarya</taxon>
        <taxon>Basidiomycota</taxon>
        <taxon>Agaricomycotina</taxon>
        <taxon>Agaricomycetes</taxon>
        <taxon>Agaricomycetidae</taxon>
        <taxon>Agaricales</taxon>
        <taxon>Marasmiineae</taxon>
        <taxon>Mycenaceae</taxon>
        <taxon>Favolaschia</taxon>
    </lineage>
</organism>
<evidence type="ECO:0000313" key="3">
    <source>
        <dbReference type="Proteomes" id="UP001362999"/>
    </source>
</evidence>
<accession>A0AAW0AYY8</accession>
<comment type="caution">
    <text evidence="2">The sequence shown here is derived from an EMBL/GenBank/DDBJ whole genome shotgun (WGS) entry which is preliminary data.</text>
</comment>
<feature type="region of interest" description="Disordered" evidence="1">
    <location>
        <begin position="164"/>
        <end position="196"/>
    </location>
</feature>
<dbReference type="AlphaFoldDB" id="A0AAW0AYY8"/>
<gene>
    <name evidence="2" type="ORF">R3P38DRAFT_1297608</name>
</gene>
<name>A0AAW0AYY8_9AGAR</name>
<dbReference type="Proteomes" id="UP001362999">
    <property type="component" value="Unassembled WGS sequence"/>
</dbReference>
<protein>
    <submittedName>
        <fullName evidence="2">Uncharacterized protein</fullName>
    </submittedName>
</protein>
<feature type="compositionally biased region" description="Polar residues" evidence="1">
    <location>
        <begin position="172"/>
        <end position="187"/>
    </location>
</feature>
<reference evidence="2 3" key="1">
    <citation type="journal article" date="2024" name="J Genomics">
        <title>Draft genome sequencing and assembly of Favolaschia claudopus CIRM-BRFM 2984 isolated from oak limbs.</title>
        <authorList>
            <person name="Navarro D."/>
            <person name="Drula E."/>
            <person name="Chaduli D."/>
            <person name="Cazenave R."/>
            <person name="Ahrendt S."/>
            <person name="Wang J."/>
            <person name="Lipzen A."/>
            <person name="Daum C."/>
            <person name="Barry K."/>
            <person name="Grigoriev I.V."/>
            <person name="Favel A."/>
            <person name="Rosso M.N."/>
            <person name="Martin F."/>
        </authorList>
    </citation>
    <scope>NUCLEOTIDE SEQUENCE [LARGE SCALE GENOMIC DNA]</scope>
    <source>
        <strain evidence="2 3">CIRM-BRFM 2984</strain>
    </source>
</reference>
<keyword evidence="3" id="KW-1185">Reference proteome</keyword>
<dbReference type="EMBL" id="JAWWNJ010000046">
    <property type="protein sequence ID" value="KAK7018326.1"/>
    <property type="molecule type" value="Genomic_DNA"/>
</dbReference>
<feature type="region of interest" description="Disordered" evidence="1">
    <location>
        <begin position="101"/>
        <end position="140"/>
    </location>
</feature>
<evidence type="ECO:0000313" key="2">
    <source>
        <dbReference type="EMBL" id="KAK7018326.1"/>
    </source>
</evidence>
<evidence type="ECO:0000256" key="1">
    <source>
        <dbReference type="SAM" id="MobiDB-lite"/>
    </source>
</evidence>